<evidence type="ECO:0000256" key="1">
    <source>
        <dbReference type="SAM" id="Phobius"/>
    </source>
</evidence>
<dbReference type="OrthoDB" id="10614802at2759"/>
<gene>
    <name evidence="2" type="ORF">COLO4_34796</name>
</gene>
<comment type="caution">
    <text evidence="2">The sequence shown here is derived from an EMBL/GenBank/DDBJ whole genome shotgun (WGS) entry which is preliminary data.</text>
</comment>
<proteinExistence type="predicted"/>
<evidence type="ECO:0000313" key="3">
    <source>
        <dbReference type="Proteomes" id="UP000187203"/>
    </source>
</evidence>
<name>A0A1R3GJL7_9ROSI</name>
<keyword evidence="1" id="KW-0812">Transmembrane</keyword>
<reference evidence="3" key="1">
    <citation type="submission" date="2013-09" db="EMBL/GenBank/DDBJ databases">
        <title>Corchorus olitorius genome sequencing.</title>
        <authorList>
            <person name="Alam M."/>
            <person name="Haque M.S."/>
            <person name="Islam M.S."/>
            <person name="Emdad E.M."/>
            <person name="Islam M.M."/>
            <person name="Ahmed B."/>
            <person name="Halim A."/>
            <person name="Hossen Q.M.M."/>
            <person name="Hossain M.Z."/>
            <person name="Ahmed R."/>
            <person name="Khan M.M."/>
            <person name="Islam R."/>
            <person name="Rashid M.M."/>
            <person name="Khan S.A."/>
            <person name="Rahman M.S."/>
            <person name="Alam M."/>
            <person name="Yahiya A.S."/>
            <person name="Khan M.S."/>
            <person name="Azam M.S."/>
            <person name="Haque T."/>
            <person name="Lashkar M.Z.H."/>
            <person name="Akhand A.I."/>
            <person name="Morshed G."/>
            <person name="Roy S."/>
            <person name="Uddin K.S."/>
            <person name="Rabeya T."/>
            <person name="Hossain A.S."/>
            <person name="Chowdhury A."/>
            <person name="Snigdha A.R."/>
            <person name="Mortoza M.S."/>
            <person name="Matin S.A."/>
            <person name="Hoque S.M.E."/>
            <person name="Islam M.K."/>
            <person name="Roy D.K."/>
            <person name="Haider R."/>
            <person name="Moosa M.M."/>
            <person name="Elias S.M."/>
            <person name="Hasan A.M."/>
            <person name="Jahan S."/>
            <person name="Shafiuddin M."/>
            <person name="Mahmood N."/>
            <person name="Shommy N.S."/>
        </authorList>
    </citation>
    <scope>NUCLEOTIDE SEQUENCE [LARGE SCALE GENOMIC DNA]</scope>
    <source>
        <strain evidence="3">cv. O-4</strain>
    </source>
</reference>
<protein>
    <submittedName>
        <fullName evidence="2">Uncharacterized protein</fullName>
    </submittedName>
</protein>
<sequence length="277" mass="30721">MQWKLDEQIIISHFTGVVFLNLQNPVKSYLDSLTFSFAFAETWEKQVTAILTCKKKMTIHCYKCSLNVGMGGVGKNDLRRMSDVVRLAAYHTPNGEEAPAECKSVTTGFAFLNFQTRLREEKGFRDFKKNPSPLRPLCASAEEAPQPITMILAYENEAEVSYDVNVKNGVDKTSLWKKVLAYIGIGTSFTVPGALWAVLLWAVLLMLGCVFEDIFSRGFKIPGYQSIAAGQADRECRERRAVMEANVVSQGMVKSVKVIGIMGAVVAVTELLVGLLF</sequence>
<organism evidence="2 3">
    <name type="scientific">Corchorus olitorius</name>
    <dbReference type="NCBI Taxonomy" id="93759"/>
    <lineage>
        <taxon>Eukaryota</taxon>
        <taxon>Viridiplantae</taxon>
        <taxon>Streptophyta</taxon>
        <taxon>Embryophyta</taxon>
        <taxon>Tracheophyta</taxon>
        <taxon>Spermatophyta</taxon>
        <taxon>Magnoliopsida</taxon>
        <taxon>eudicotyledons</taxon>
        <taxon>Gunneridae</taxon>
        <taxon>Pentapetalae</taxon>
        <taxon>rosids</taxon>
        <taxon>malvids</taxon>
        <taxon>Malvales</taxon>
        <taxon>Malvaceae</taxon>
        <taxon>Grewioideae</taxon>
        <taxon>Apeibeae</taxon>
        <taxon>Corchorus</taxon>
    </lineage>
</organism>
<dbReference type="AlphaFoldDB" id="A0A1R3GJL7"/>
<keyword evidence="3" id="KW-1185">Reference proteome</keyword>
<accession>A0A1R3GJL7</accession>
<dbReference type="Proteomes" id="UP000187203">
    <property type="component" value="Unassembled WGS sequence"/>
</dbReference>
<feature type="transmembrane region" description="Helical" evidence="1">
    <location>
        <begin position="258"/>
        <end position="276"/>
    </location>
</feature>
<evidence type="ECO:0000313" key="2">
    <source>
        <dbReference type="EMBL" id="OMO58210.1"/>
    </source>
</evidence>
<keyword evidence="1" id="KW-1133">Transmembrane helix</keyword>
<keyword evidence="1" id="KW-0472">Membrane</keyword>
<dbReference type="EMBL" id="AWUE01022442">
    <property type="protein sequence ID" value="OMO58210.1"/>
    <property type="molecule type" value="Genomic_DNA"/>
</dbReference>